<dbReference type="InterPro" id="IPR029060">
    <property type="entry name" value="PIN-like_dom_sf"/>
</dbReference>
<gene>
    <name evidence="2" type="ORF">EMPS_03797</name>
</gene>
<evidence type="ECO:0008006" key="4">
    <source>
        <dbReference type="Google" id="ProtNLM"/>
    </source>
</evidence>
<feature type="region of interest" description="Disordered" evidence="1">
    <location>
        <begin position="364"/>
        <end position="424"/>
    </location>
</feature>
<dbReference type="SUPFAM" id="SSF88723">
    <property type="entry name" value="PIN domain-like"/>
    <property type="match status" value="1"/>
</dbReference>
<dbReference type="Proteomes" id="UP000827284">
    <property type="component" value="Unassembled WGS sequence"/>
</dbReference>
<evidence type="ECO:0000313" key="2">
    <source>
        <dbReference type="EMBL" id="GJJ71447.1"/>
    </source>
</evidence>
<keyword evidence="3" id="KW-1185">Reference proteome</keyword>
<comment type="caution">
    <text evidence="2">The sequence shown here is derived from an EMBL/GenBank/DDBJ whole genome shotgun (WGS) entry which is preliminary data.</text>
</comment>
<reference evidence="2" key="2">
    <citation type="journal article" date="2022" name="Microbiol. Resour. Announc.">
        <title>Whole-Genome Sequence of Entomortierella parvispora E1425, a Mucoromycotan Fungus Associated with Burkholderiaceae-Related Endosymbiotic Bacteria.</title>
        <authorList>
            <person name="Herlambang A."/>
            <person name="Guo Y."/>
            <person name="Takashima Y."/>
            <person name="Narisawa K."/>
            <person name="Ohta H."/>
            <person name="Nishizawa T."/>
        </authorList>
    </citation>
    <scope>NUCLEOTIDE SEQUENCE</scope>
    <source>
        <strain evidence="2">E1425</strain>
    </source>
</reference>
<protein>
    <recommendedName>
        <fullName evidence="4">XPG-I domain-containing protein</fullName>
    </recommendedName>
</protein>
<dbReference type="Gene3D" id="3.40.50.1010">
    <property type="entry name" value="5'-nuclease"/>
    <property type="match status" value="1"/>
</dbReference>
<dbReference type="AlphaFoldDB" id="A0A9P3H828"/>
<dbReference type="PANTHER" id="PTHR11081:SF59">
    <property type="entry name" value="FI23547P1"/>
    <property type="match status" value="1"/>
</dbReference>
<dbReference type="EMBL" id="BQFW01000005">
    <property type="protein sequence ID" value="GJJ71447.1"/>
    <property type="molecule type" value="Genomic_DNA"/>
</dbReference>
<feature type="region of interest" description="Disordered" evidence="1">
    <location>
        <begin position="534"/>
        <end position="580"/>
    </location>
</feature>
<dbReference type="PANTHER" id="PTHR11081">
    <property type="entry name" value="FLAP ENDONUCLEASE FAMILY MEMBER"/>
    <property type="match status" value="1"/>
</dbReference>
<reference evidence="2" key="1">
    <citation type="submission" date="2021-11" db="EMBL/GenBank/DDBJ databases">
        <authorList>
            <person name="Herlambang A."/>
            <person name="Guo Y."/>
            <person name="Takashima Y."/>
            <person name="Nishizawa T."/>
        </authorList>
    </citation>
    <scope>NUCLEOTIDE SEQUENCE</scope>
    <source>
        <strain evidence="2">E1425</strain>
    </source>
</reference>
<feature type="compositionally biased region" description="Basic residues" evidence="1">
    <location>
        <begin position="366"/>
        <end position="380"/>
    </location>
</feature>
<accession>A0A9P3H828</accession>
<dbReference type="OrthoDB" id="2433063at2759"/>
<feature type="compositionally biased region" description="Basic and acidic residues" evidence="1">
    <location>
        <begin position="398"/>
        <end position="412"/>
    </location>
</feature>
<feature type="compositionally biased region" description="Acidic residues" evidence="1">
    <location>
        <begin position="549"/>
        <end position="566"/>
    </location>
</feature>
<sequence length="701" mass="79505">MGLQDWFPFLRKKGYEPSVIYPSNVKSTMTDRTKRLDVLSFYSIIRNAYSFKAPEEAHQVLEANFLRYGGKDRLILYIDGGAAVEKEETAKKRKANRDKAAEKCYKNLDALEQRVTNNQKARKRHFVDVKKSLASLFYWPSSVRQEFIDYLHKAGWTVRICETEADVAIAADCRPEDIVISADSDMLAYGTIYTLWRPISRGLHLAYSRADVCQTLGLSSAQLTALACVVSNDYGRNILSLGPVTSLSVIMNSKGEDPRSIVSEYLEHERVQSKNTCDKTFELALRVLADQLQTPSTRQISDSAYSSFNALRQRFMDLCKRYQQNRSLQMTFQQQQLHGYHSVAIIVNQQPLQDGEALHPALQRTRIPRHQPRYSFKSRKGTQEHPRPPIMKQLAYKPYKDPETKRKKETSAPKDPPTLKTLSKSTAATDKLAITRHLAYHHPTSSLSIGTLKANIRLALPNQLDLQQEVMEVIQGATSEAARVKREAQRLIGCYIEKLDKIGIDHISSVDKEILRHLCQPVTVEDVKDTDDIAADEEDDNQINGLVDAELDPDDGEPEVERDDSDLQPPSTSTTKKKKDDKVQAPFIWSFLRVVYSGKRPRPSSMGDKVNAFIDRLTELGIYVSPSVDINESNMPFTPTDLVRSVATQLKAELEKMYKHGTCIIHNKLKKAKDLGILDTTHRYSFEMTSPQLKTTFRSTS</sequence>
<organism evidence="2 3">
    <name type="scientific">Entomortierella parvispora</name>
    <dbReference type="NCBI Taxonomy" id="205924"/>
    <lineage>
        <taxon>Eukaryota</taxon>
        <taxon>Fungi</taxon>
        <taxon>Fungi incertae sedis</taxon>
        <taxon>Mucoromycota</taxon>
        <taxon>Mortierellomycotina</taxon>
        <taxon>Mortierellomycetes</taxon>
        <taxon>Mortierellales</taxon>
        <taxon>Mortierellaceae</taxon>
        <taxon>Entomortierella</taxon>
    </lineage>
</organism>
<name>A0A9P3H828_9FUNG</name>
<dbReference type="GO" id="GO:0017108">
    <property type="term" value="F:5'-flap endonuclease activity"/>
    <property type="evidence" value="ECO:0007669"/>
    <property type="project" value="TreeGrafter"/>
</dbReference>
<evidence type="ECO:0000256" key="1">
    <source>
        <dbReference type="SAM" id="MobiDB-lite"/>
    </source>
</evidence>
<proteinExistence type="predicted"/>
<dbReference type="InterPro" id="IPR006084">
    <property type="entry name" value="XPG/Rad2"/>
</dbReference>
<evidence type="ECO:0000313" key="3">
    <source>
        <dbReference type="Proteomes" id="UP000827284"/>
    </source>
</evidence>